<evidence type="ECO:0000256" key="1">
    <source>
        <dbReference type="SAM" id="Phobius"/>
    </source>
</evidence>
<evidence type="ECO:0000313" key="2">
    <source>
        <dbReference type="EMBL" id="SVD46680.1"/>
    </source>
</evidence>
<proteinExistence type="predicted"/>
<sequence length="46" mass="5392">MVKKMGEYLFIYRQFRAKDVFPFKLFCPIDVAVIFSALAGKIFNID</sequence>
<feature type="non-terminal residue" evidence="2">
    <location>
        <position position="46"/>
    </location>
</feature>
<accession>A0A382VJV9</accession>
<reference evidence="2" key="1">
    <citation type="submission" date="2018-05" db="EMBL/GenBank/DDBJ databases">
        <authorList>
            <person name="Lanie J.A."/>
            <person name="Ng W.-L."/>
            <person name="Kazmierczak K.M."/>
            <person name="Andrzejewski T.M."/>
            <person name="Davidsen T.M."/>
            <person name="Wayne K.J."/>
            <person name="Tettelin H."/>
            <person name="Glass J.I."/>
            <person name="Rusch D."/>
            <person name="Podicherti R."/>
            <person name="Tsui H.-C.T."/>
            <person name="Winkler M.E."/>
        </authorList>
    </citation>
    <scope>NUCLEOTIDE SEQUENCE</scope>
</reference>
<dbReference type="AlphaFoldDB" id="A0A382VJV9"/>
<feature type="transmembrane region" description="Helical" evidence="1">
    <location>
        <begin position="21"/>
        <end position="43"/>
    </location>
</feature>
<name>A0A382VJV9_9ZZZZ</name>
<dbReference type="EMBL" id="UINC01152477">
    <property type="protein sequence ID" value="SVD46680.1"/>
    <property type="molecule type" value="Genomic_DNA"/>
</dbReference>
<keyword evidence="1" id="KW-1133">Transmembrane helix</keyword>
<organism evidence="2">
    <name type="scientific">marine metagenome</name>
    <dbReference type="NCBI Taxonomy" id="408172"/>
    <lineage>
        <taxon>unclassified sequences</taxon>
        <taxon>metagenomes</taxon>
        <taxon>ecological metagenomes</taxon>
    </lineage>
</organism>
<keyword evidence="1" id="KW-0812">Transmembrane</keyword>
<keyword evidence="1" id="KW-0472">Membrane</keyword>
<gene>
    <name evidence="2" type="ORF">METZ01_LOCUS399534</name>
</gene>
<protein>
    <submittedName>
        <fullName evidence="2">Uncharacterized protein</fullName>
    </submittedName>
</protein>